<reference evidence="2" key="1">
    <citation type="journal article" date="2017" name="Nat. Microbiol.">
        <title>Global analysis of biosynthetic gene clusters reveals vast potential of secondary metabolite production in Penicillium species.</title>
        <authorList>
            <person name="Nielsen J.C."/>
            <person name="Grijseels S."/>
            <person name="Prigent S."/>
            <person name="Ji B."/>
            <person name="Dainat J."/>
            <person name="Nielsen K.F."/>
            <person name="Frisvad J.C."/>
            <person name="Workman M."/>
            <person name="Nielsen J."/>
        </authorList>
    </citation>
    <scope>NUCLEOTIDE SEQUENCE [LARGE SCALE GENOMIC DNA]</scope>
    <source>
        <strain evidence="2">IBT 14082</strain>
    </source>
</reference>
<dbReference type="EMBL" id="MLQL01000169">
    <property type="protein sequence ID" value="OQE07394.1"/>
    <property type="molecule type" value="Genomic_DNA"/>
</dbReference>
<sequence>MCVVMSVVVNGRAMWTVYQSNRI</sequence>
<protein>
    <submittedName>
        <fullName evidence="1">Uncharacterized protein</fullName>
    </submittedName>
</protein>
<proteinExistence type="predicted"/>
<dbReference type="AlphaFoldDB" id="A0A1V6S0X4"/>
<name>A0A1V6S0X4_9EURO</name>
<gene>
    <name evidence="1" type="ORF">PENFLA_c169G10030</name>
</gene>
<evidence type="ECO:0000313" key="2">
    <source>
        <dbReference type="Proteomes" id="UP000191342"/>
    </source>
</evidence>
<comment type="caution">
    <text evidence="1">The sequence shown here is derived from an EMBL/GenBank/DDBJ whole genome shotgun (WGS) entry which is preliminary data.</text>
</comment>
<evidence type="ECO:0000313" key="1">
    <source>
        <dbReference type="EMBL" id="OQE07394.1"/>
    </source>
</evidence>
<dbReference type="Proteomes" id="UP000191342">
    <property type="component" value="Unassembled WGS sequence"/>
</dbReference>
<feature type="non-terminal residue" evidence="1">
    <location>
        <position position="23"/>
    </location>
</feature>
<organism evidence="1 2">
    <name type="scientific">Penicillium flavigenum</name>
    <dbReference type="NCBI Taxonomy" id="254877"/>
    <lineage>
        <taxon>Eukaryota</taxon>
        <taxon>Fungi</taxon>
        <taxon>Dikarya</taxon>
        <taxon>Ascomycota</taxon>
        <taxon>Pezizomycotina</taxon>
        <taxon>Eurotiomycetes</taxon>
        <taxon>Eurotiomycetidae</taxon>
        <taxon>Eurotiales</taxon>
        <taxon>Aspergillaceae</taxon>
        <taxon>Penicillium</taxon>
    </lineage>
</organism>
<keyword evidence="2" id="KW-1185">Reference proteome</keyword>
<accession>A0A1V6S0X4</accession>